<gene>
    <name evidence="8" type="ORF">SAMN02745176_02550</name>
</gene>
<dbReference type="PRINTS" id="PR00105">
    <property type="entry name" value="C5METTRFRASE"/>
</dbReference>
<dbReference type="GO" id="GO:0003886">
    <property type="term" value="F:DNA (cytosine-5-)-methyltransferase activity"/>
    <property type="evidence" value="ECO:0007669"/>
    <property type="project" value="UniProtKB-EC"/>
</dbReference>
<dbReference type="EMBL" id="FQZS01000017">
    <property type="protein sequence ID" value="SHJ14268.1"/>
    <property type="molecule type" value="Genomic_DNA"/>
</dbReference>
<dbReference type="InterPro" id="IPR050390">
    <property type="entry name" value="C5-Methyltransferase"/>
</dbReference>
<organism evidence="8 9">
    <name type="scientific">Lutispora thermophila DSM 19022</name>
    <dbReference type="NCBI Taxonomy" id="1122184"/>
    <lineage>
        <taxon>Bacteria</taxon>
        <taxon>Bacillati</taxon>
        <taxon>Bacillota</taxon>
        <taxon>Clostridia</taxon>
        <taxon>Lutisporales</taxon>
        <taxon>Lutisporaceae</taxon>
        <taxon>Lutispora</taxon>
    </lineage>
</organism>
<name>A0A1M6GWB2_9FIRM</name>
<evidence type="ECO:0000256" key="4">
    <source>
        <dbReference type="ARBA" id="ARBA00022747"/>
    </source>
</evidence>
<accession>A0A1M6GWB2</accession>
<keyword evidence="2 5" id="KW-0808">Transferase</keyword>
<dbReference type="Gene3D" id="3.90.120.10">
    <property type="entry name" value="DNA Methylase, subunit A, domain 2"/>
    <property type="match status" value="1"/>
</dbReference>
<feature type="active site" evidence="5">
    <location>
        <position position="108"/>
    </location>
</feature>
<dbReference type="GO" id="GO:0032259">
    <property type="term" value="P:methylation"/>
    <property type="evidence" value="ECO:0007669"/>
    <property type="project" value="UniProtKB-KW"/>
</dbReference>
<sequence length="448" mass="51047">MYTSIDLFSGPGGLCTGFKWAGIKPLIAVEWSDWTVQTYAATHGADIFELEKYLNGTLENADSYFKPNDRTLLIHGDINKVDGSLIKKILNKRFGVNTVDIVTGGAPCESFSMAGDRKEDDDRNYLFMNILRIAREVDSAMILFENVKGLFSKKLNGIPGKMYEAICDEFERKLENTPKYRLVSRDKDTVLLKAVDYGVPQNRERLFLVAINEKYGNARFNYPAPTHGLGAENPYVTVADAILDLPQIDSGEETEVYDFDINTVTNPTRLEFLKIMHGISKPAPAHLNYNPGTISSHKAVNHRESMRMRMSLIKQGENMQSACERLKENNQTELIEKYFPKKLYSARNRRLKEDEPSFTVTSHCLDEMIHPRLNRALTPREVARLQSFPDWYIFMGPYVKFHSDPQQDRYEQIGDAIPPLLAYNIAKEIVKTLNSIFPDRPIQDEGVV</sequence>
<dbReference type="AlphaFoldDB" id="A0A1M6GWB2"/>
<evidence type="ECO:0000256" key="3">
    <source>
        <dbReference type="ARBA" id="ARBA00022691"/>
    </source>
</evidence>
<dbReference type="NCBIfam" id="TIGR00675">
    <property type="entry name" value="dcm"/>
    <property type="match status" value="1"/>
</dbReference>
<dbReference type="Gene3D" id="3.40.50.150">
    <property type="entry name" value="Vaccinia Virus protein VP39"/>
    <property type="match status" value="1"/>
</dbReference>
<evidence type="ECO:0000313" key="9">
    <source>
        <dbReference type="Proteomes" id="UP000184442"/>
    </source>
</evidence>
<dbReference type="STRING" id="1122184.SAMN02745176_02550"/>
<keyword evidence="3 5" id="KW-0949">S-adenosyl-L-methionine</keyword>
<evidence type="ECO:0000256" key="7">
    <source>
        <dbReference type="RuleBase" id="RU000417"/>
    </source>
</evidence>
<reference evidence="8 9" key="1">
    <citation type="submission" date="2016-11" db="EMBL/GenBank/DDBJ databases">
        <authorList>
            <person name="Jaros S."/>
            <person name="Januszkiewicz K."/>
            <person name="Wedrychowicz H."/>
        </authorList>
    </citation>
    <scope>NUCLEOTIDE SEQUENCE [LARGE SCALE GENOMIC DNA]</scope>
    <source>
        <strain evidence="8 9">DSM 19022</strain>
    </source>
</reference>
<dbReference type="InterPro" id="IPR018117">
    <property type="entry name" value="C5_DNA_meth_AS"/>
</dbReference>
<keyword evidence="1 5" id="KW-0489">Methyltransferase</keyword>
<evidence type="ECO:0000256" key="1">
    <source>
        <dbReference type="ARBA" id="ARBA00022603"/>
    </source>
</evidence>
<dbReference type="InterPro" id="IPR001525">
    <property type="entry name" value="C5_MeTfrase"/>
</dbReference>
<dbReference type="PROSITE" id="PS51679">
    <property type="entry name" value="SAM_MT_C5"/>
    <property type="match status" value="1"/>
</dbReference>
<proteinExistence type="inferred from homology"/>
<dbReference type="GO" id="GO:0009307">
    <property type="term" value="P:DNA restriction-modification system"/>
    <property type="evidence" value="ECO:0007669"/>
    <property type="project" value="UniProtKB-KW"/>
</dbReference>
<evidence type="ECO:0000256" key="6">
    <source>
        <dbReference type="RuleBase" id="RU000416"/>
    </source>
</evidence>
<dbReference type="PANTHER" id="PTHR10629">
    <property type="entry name" value="CYTOSINE-SPECIFIC METHYLTRANSFERASE"/>
    <property type="match status" value="1"/>
</dbReference>
<dbReference type="RefSeq" id="WP_073026567.1">
    <property type="nucleotide sequence ID" value="NZ_FQZS01000017.1"/>
</dbReference>
<dbReference type="Pfam" id="PF00145">
    <property type="entry name" value="DNA_methylase"/>
    <property type="match status" value="2"/>
</dbReference>
<comment type="similarity">
    <text evidence="5 6">Belongs to the class I-like SAM-binding methyltransferase superfamily. C5-methyltransferase family.</text>
</comment>
<dbReference type="GO" id="GO:0044027">
    <property type="term" value="P:negative regulation of gene expression via chromosomal CpG island methylation"/>
    <property type="evidence" value="ECO:0007669"/>
    <property type="project" value="TreeGrafter"/>
</dbReference>
<protein>
    <recommendedName>
        <fullName evidence="7">Cytosine-specific methyltransferase</fullName>
        <ecNumber evidence="7">2.1.1.37</ecNumber>
    </recommendedName>
</protein>
<dbReference type="InterPro" id="IPR029063">
    <property type="entry name" value="SAM-dependent_MTases_sf"/>
</dbReference>
<evidence type="ECO:0000256" key="5">
    <source>
        <dbReference type="PROSITE-ProRule" id="PRU01016"/>
    </source>
</evidence>
<dbReference type="OrthoDB" id="9813719at2"/>
<keyword evidence="9" id="KW-1185">Reference proteome</keyword>
<comment type="catalytic activity">
    <reaction evidence="7">
        <text>a 2'-deoxycytidine in DNA + S-adenosyl-L-methionine = a 5-methyl-2'-deoxycytidine in DNA + S-adenosyl-L-homocysteine + H(+)</text>
        <dbReference type="Rhea" id="RHEA:13681"/>
        <dbReference type="Rhea" id="RHEA-COMP:11369"/>
        <dbReference type="Rhea" id="RHEA-COMP:11370"/>
        <dbReference type="ChEBI" id="CHEBI:15378"/>
        <dbReference type="ChEBI" id="CHEBI:57856"/>
        <dbReference type="ChEBI" id="CHEBI:59789"/>
        <dbReference type="ChEBI" id="CHEBI:85452"/>
        <dbReference type="ChEBI" id="CHEBI:85454"/>
        <dbReference type="EC" id="2.1.1.37"/>
    </reaction>
</comment>
<dbReference type="EC" id="2.1.1.37" evidence="7"/>
<evidence type="ECO:0000256" key="2">
    <source>
        <dbReference type="ARBA" id="ARBA00022679"/>
    </source>
</evidence>
<dbReference type="Proteomes" id="UP000184442">
    <property type="component" value="Unassembled WGS sequence"/>
</dbReference>
<dbReference type="GO" id="GO:0003677">
    <property type="term" value="F:DNA binding"/>
    <property type="evidence" value="ECO:0007669"/>
    <property type="project" value="TreeGrafter"/>
</dbReference>
<dbReference type="SUPFAM" id="SSF53335">
    <property type="entry name" value="S-adenosyl-L-methionine-dependent methyltransferases"/>
    <property type="match status" value="1"/>
</dbReference>
<dbReference type="PANTHER" id="PTHR10629:SF52">
    <property type="entry name" value="DNA (CYTOSINE-5)-METHYLTRANSFERASE 1"/>
    <property type="match status" value="1"/>
</dbReference>
<keyword evidence="4" id="KW-0680">Restriction system</keyword>
<evidence type="ECO:0000313" key="8">
    <source>
        <dbReference type="EMBL" id="SHJ14268.1"/>
    </source>
</evidence>
<dbReference type="PROSITE" id="PS00094">
    <property type="entry name" value="C5_MTASE_1"/>
    <property type="match status" value="1"/>
</dbReference>